<feature type="region of interest" description="Disordered" evidence="1">
    <location>
        <begin position="1"/>
        <end position="41"/>
    </location>
</feature>
<keyword evidence="3" id="KW-1185">Reference proteome</keyword>
<proteinExistence type="predicted"/>
<reference evidence="3" key="1">
    <citation type="journal article" date="2019" name="Int. J. Syst. Evol. Microbiol.">
        <title>The Global Catalogue of Microorganisms (GCM) 10K type strain sequencing project: providing services to taxonomists for standard genome sequencing and annotation.</title>
        <authorList>
            <consortium name="The Broad Institute Genomics Platform"/>
            <consortium name="The Broad Institute Genome Sequencing Center for Infectious Disease"/>
            <person name="Wu L."/>
            <person name="Ma J."/>
        </authorList>
    </citation>
    <scope>NUCLEOTIDE SEQUENCE [LARGE SCALE GENOMIC DNA]</scope>
    <source>
        <strain evidence="3">CCUG 56754</strain>
    </source>
</reference>
<gene>
    <name evidence="2" type="ORF">ACFQ3N_11675</name>
</gene>
<dbReference type="EMBL" id="JBHTKJ010000030">
    <property type="protein sequence ID" value="MFD1039042.1"/>
    <property type="molecule type" value="Genomic_DNA"/>
</dbReference>
<dbReference type="RefSeq" id="WP_390362605.1">
    <property type="nucleotide sequence ID" value="NZ_JBHTKJ010000030.1"/>
</dbReference>
<evidence type="ECO:0000313" key="2">
    <source>
        <dbReference type="EMBL" id="MFD1039042.1"/>
    </source>
</evidence>
<name>A0ABW3LLY4_9BACI</name>
<sequence>MIRNKKDPNNNSSLSVEETNELNEDYLSHGSHDEHDDRKNI</sequence>
<evidence type="ECO:0000313" key="3">
    <source>
        <dbReference type="Proteomes" id="UP001597040"/>
    </source>
</evidence>
<evidence type="ECO:0000256" key="1">
    <source>
        <dbReference type="SAM" id="MobiDB-lite"/>
    </source>
</evidence>
<accession>A0ABW3LLY4</accession>
<dbReference type="Proteomes" id="UP001597040">
    <property type="component" value="Unassembled WGS sequence"/>
</dbReference>
<feature type="compositionally biased region" description="Basic and acidic residues" evidence="1">
    <location>
        <begin position="26"/>
        <end position="41"/>
    </location>
</feature>
<protein>
    <submittedName>
        <fullName evidence="2">Uncharacterized protein</fullName>
    </submittedName>
</protein>
<comment type="caution">
    <text evidence="2">The sequence shown here is derived from an EMBL/GenBank/DDBJ whole genome shotgun (WGS) entry which is preliminary data.</text>
</comment>
<organism evidence="2 3">
    <name type="scientific">Virgibacillus byunsanensis</name>
    <dbReference type="NCBI Taxonomy" id="570945"/>
    <lineage>
        <taxon>Bacteria</taxon>
        <taxon>Bacillati</taxon>
        <taxon>Bacillota</taxon>
        <taxon>Bacilli</taxon>
        <taxon>Bacillales</taxon>
        <taxon>Bacillaceae</taxon>
        <taxon>Virgibacillus</taxon>
    </lineage>
</organism>